<name>A0AAN9UIR1_9PEZI</name>
<feature type="compositionally biased region" description="Basic and acidic residues" evidence="1">
    <location>
        <begin position="215"/>
        <end position="224"/>
    </location>
</feature>
<comment type="caution">
    <text evidence="2">The sequence shown here is derived from an EMBL/GenBank/DDBJ whole genome shotgun (WGS) entry which is preliminary data.</text>
</comment>
<dbReference type="AlphaFoldDB" id="A0AAN9UIR1"/>
<sequence length="291" mass="33351">MTFPCFSLGDRIAGVFAEICEKNGITNFWLQWKFELAVLNNEYSPFTIEASNDSQCGHLRDGVKKVAFTVDFDQDQPSVINYIRFTEFHDGAENKHYIVTQTSIDHVHEDTDCKLWLELPSGTRKDDIGSVINLWRVKVCCDKWQDFLPTDPVTQLEKARRVLAGENLEWFKMQLLKRDSVVARMEEELEQKSREIDKLTDDISELHVQLADMENELKDARSRETASATKRKTKTPKSRVRQTPKTPASAKAYPHNVTPDVDTTPSKKAKMSTDHKDGEDPFVAHAFEVID</sequence>
<evidence type="ECO:0000256" key="1">
    <source>
        <dbReference type="SAM" id="MobiDB-lite"/>
    </source>
</evidence>
<organism evidence="2 3">
    <name type="scientific">Cytospora paraplurivora</name>
    <dbReference type="NCBI Taxonomy" id="2898453"/>
    <lineage>
        <taxon>Eukaryota</taxon>
        <taxon>Fungi</taxon>
        <taxon>Dikarya</taxon>
        <taxon>Ascomycota</taxon>
        <taxon>Pezizomycotina</taxon>
        <taxon>Sordariomycetes</taxon>
        <taxon>Sordariomycetidae</taxon>
        <taxon>Diaporthales</taxon>
        <taxon>Cytosporaceae</taxon>
        <taxon>Cytospora</taxon>
    </lineage>
</organism>
<feature type="compositionally biased region" description="Basic residues" evidence="1">
    <location>
        <begin position="229"/>
        <end position="242"/>
    </location>
</feature>
<keyword evidence="3" id="KW-1185">Reference proteome</keyword>
<feature type="region of interest" description="Disordered" evidence="1">
    <location>
        <begin position="214"/>
        <end position="291"/>
    </location>
</feature>
<proteinExistence type="predicted"/>
<dbReference type="Proteomes" id="UP001320245">
    <property type="component" value="Unassembled WGS sequence"/>
</dbReference>
<evidence type="ECO:0000313" key="2">
    <source>
        <dbReference type="EMBL" id="KAK7748959.1"/>
    </source>
</evidence>
<protein>
    <submittedName>
        <fullName evidence="2">Uncharacterized protein</fullName>
    </submittedName>
</protein>
<dbReference type="EMBL" id="JAJSPL020000002">
    <property type="protein sequence ID" value="KAK7748959.1"/>
    <property type="molecule type" value="Genomic_DNA"/>
</dbReference>
<reference evidence="2 3" key="1">
    <citation type="journal article" date="2023" name="PLoS ONE">
        <title>Cytospora paraplurivora sp. nov. isolated from orchards with fruit tree decline syndrome in Ontario, Canada.</title>
        <authorList>
            <person name="Ilyukhin E."/>
            <person name="Nguyen H.D.T."/>
            <person name="Castle A.J."/>
            <person name="Ellouze W."/>
        </authorList>
    </citation>
    <scope>NUCLEOTIDE SEQUENCE [LARGE SCALE GENOMIC DNA]</scope>
    <source>
        <strain evidence="2 3">FDS-564</strain>
    </source>
</reference>
<evidence type="ECO:0000313" key="3">
    <source>
        <dbReference type="Proteomes" id="UP001320245"/>
    </source>
</evidence>
<gene>
    <name evidence="2" type="ORF">SLS53_000984</name>
</gene>
<accession>A0AAN9UIR1</accession>